<dbReference type="Gene3D" id="1.10.3720.10">
    <property type="entry name" value="MetI-like"/>
    <property type="match status" value="1"/>
</dbReference>
<organism evidence="10 11">
    <name type="scientific">Buttiauxella agrestis</name>
    <dbReference type="NCBI Taxonomy" id="82977"/>
    <lineage>
        <taxon>Bacteria</taxon>
        <taxon>Pseudomonadati</taxon>
        <taxon>Pseudomonadota</taxon>
        <taxon>Gammaproteobacteria</taxon>
        <taxon>Enterobacterales</taxon>
        <taxon>Enterobacteriaceae</taxon>
        <taxon>Buttiauxella</taxon>
    </lineage>
</organism>
<evidence type="ECO:0000256" key="2">
    <source>
        <dbReference type="ARBA" id="ARBA00022448"/>
    </source>
</evidence>
<keyword evidence="3" id="KW-1003">Cell membrane</keyword>
<feature type="transmembrane region" description="Helical" evidence="8">
    <location>
        <begin position="113"/>
        <end position="133"/>
    </location>
</feature>
<dbReference type="Proteomes" id="UP000255528">
    <property type="component" value="Unassembled WGS sequence"/>
</dbReference>
<gene>
    <name evidence="10" type="primary">ycjO_2</name>
    <name evidence="10" type="ORF">NCTC12119_01473</name>
</gene>
<dbReference type="Pfam" id="PF00528">
    <property type="entry name" value="BPD_transp_1"/>
    <property type="match status" value="1"/>
</dbReference>
<dbReference type="RefSeq" id="WP_115627821.1">
    <property type="nucleotide sequence ID" value="NZ_UIGI01000001.1"/>
</dbReference>
<dbReference type="PROSITE" id="PS50928">
    <property type="entry name" value="ABC_TM1"/>
    <property type="match status" value="1"/>
</dbReference>
<comment type="subcellular location">
    <subcellularLocation>
        <location evidence="1">Cell inner membrane</location>
        <topology evidence="1">Multi-pass membrane protein</topology>
    </subcellularLocation>
    <subcellularLocation>
        <location evidence="8">Cell membrane</location>
        <topology evidence="8">Multi-pass membrane protein</topology>
    </subcellularLocation>
</comment>
<evidence type="ECO:0000256" key="3">
    <source>
        <dbReference type="ARBA" id="ARBA00022475"/>
    </source>
</evidence>
<evidence type="ECO:0000256" key="8">
    <source>
        <dbReference type="RuleBase" id="RU363032"/>
    </source>
</evidence>
<feature type="transmembrane region" description="Helical" evidence="8">
    <location>
        <begin position="266"/>
        <end position="288"/>
    </location>
</feature>
<evidence type="ECO:0000313" key="10">
    <source>
        <dbReference type="EMBL" id="SUW63001.1"/>
    </source>
</evidence>
<evidence type="ECO:0000256" key="5">
    <source>
        <dbReference type="ARBA" id="ARBA00022692"/>
    </source>
</evidence>
<feature type="transmembrane region" description="Helical" evidence="8">
    <location>
        <begin position="207"/>
        <end position="229"/>
    </location>
</feature>
<dbReference type="CDD" id="cd06261">
    <property type="entry name" value="TM_PBP2"/>
    <property type="match status" value="1"/>
</dbReference>
<keyword evidence="5 8" id="KW-0812">Transmembrane</keyword>
<feature type="transmembrane region" description="Helical" evidence="8">
    <location>
        <begin position="80"/>
        <end position="101"/>
    </location>
</feature>
<sequence length="301" mass="33425">MKGKTNWRSQQRNAWLAGLMPSIILLVVITLLPAMALVITSLTPLSLTNPQETFNFSDPLINYRQLLEDPRFLNSIITQIKLSLVSVLFQVIIGLGLALLLNGTSAWLHTARTLFLIPMVLPPIIVALIWKIIYTPDISPLHQVLELWGITLNSLIANPATALWAIAVADIWQWFPFTMLMVLAALQMIPRDPLEAASLDGASARNMFRYIVLPYIKPVLVVCALFRLIDSFKAFPLIYILTDGGPGTVTEVTNYYGFIQAFNFSYWGYGSAIAVVILVGVFVLSYIIGKAGWSDERKASA</sequence>
<dbReference type="InterPro" id="IPR000515">
    <property type="entry name" value="MetI-like"/>
</dbReference>
<keyword evidence="2 8" id="KW-0813">Transport</keyword>
<evidence type="ECO:0000259" key="9">
    <source>
        <dbReference type="PROSITE" id="PS50928"/>
    </source>
</evidence>
<evidence type="ECO:0000256" key="6">
    <source>
        <dbReference type="ARBA" id="ARBA00022989"/>
    </source>
</evidence>
<dbReference type="PANTHER" id="PTHR30193">
    <property type="entry name" value="ABC TRANSPORTER PERMEASE PROTEIN"/>
    <property type="match status" value="1"/>
</dbReference>
<name>A0A381C573_9ENTR</name>
<dbReference type="InterPro" id="IPR035906">
    <property type="entry name" value="MetI-like_sf"/>
</dbReference>
<protein>
    <submittedName>
        <fullName evidence="10">Inner membrane ABC transporter permease protein ycjO</fullName>
    </submittedName>
</protein>
<reference evidence="10 11" key="1">
    <citation type="submission" date="2018-06" db="EMBL/GenBank/DDBJ databases">
        <authorList>
            <consortium name="Pathogen Informatics"/>
            <person name="Doyle S."/>
        </authorList>
    </citation>
    <scope>NUCLEOTIDE SEQUENCE [LARGE SCALE GENOMIC DNA]</scope>
    <source>
        <strain evidence="10 11">NCTC12119</strain>
    </source>
</reference>
<proteinExistence type="inferred from homology"/>
<feature type="transmembrane region" description="Helical" evidence="8">
    <location>
        <begin position="14"/>
        <end position="39"/>
    </location>
</feature>
<evidence type="ECO:0000313" key="11">
    <source>
        <dbReference type="Proteomes" id="UP000255528"/>
    </source>
</evidence>
<evidence type="ECO:0000256" key="4">
    <source>
        <dbReference type="ARBA" id="ARBA00022519"/>
    </source>
</evidence>
<evidence type="ECO:0000256" key="7">
    <source>
        <dbReference type="ARBA" id="ARBA00023136"/>
    </source>
</evidence>
<comment type="similarity">
    <text evidence="8">Belongs to the binding-protein-dependent transport system permease family.</text>
</comment>
<keyword evidence="6 8" id="KW-1133">Transmembrane helix</keyword>
<evidence type="ECO:0000256" key="1">
    <source>
        <dbReference type="ARBA" id="ARBA00004429"/>
    </source>
</evidence>
<accession>A0A381C573</accession>
<keyword evidence="7 8" id="KW-0472">Membrane</keyword>
<feature type="transmembrane region" description="Helical" evidence="8">
    <location>
        <begin position="162"/>
        <end position="186"/>
    </location>
</feature>
<dbReference type="GO" id="GO:0055085">
    <property type="term" value="P:transmembrane transport"/>
    <property type="evidence" value="ECO:0007669"/>
    <property type="project" value="InterPro"/>
</dbReference>
<dbReference type="AlphaFoldDB" id="A0A381C573"/>
<keyword evidence="4" id="KW-0997">Cell inner membrane</keyword>
<dbReference type="SUPFAM" id="SSF161098">
    <property type="entry name" value="MetI-like"/>
    <property type="match status" value="1"/>
</dbReference>
<dbReference type="EMBL" id="UIGI01000001">
    <property type="protein sequence ID" value="SUW63001.1"/>
    <property type="molecule type" value="Genomic_DNA"/>
</dbReference>
<dbReference type="PANTHER" id="PTHR30193:SF41">
    <property type="entry name" value="DIACETYLCHITOBIOSE UPTAKE SYSTEM PERMEASE PROTEIN NGCF"/>
    <property type="match status" value="1"/>
</dbReference>
<dbReference type="InterPro" id="IPR051393">
    <property type="entry name" value="ABC_transporter_permease"/>
</dbReference>
<feature type="domain" description="ABC transmembrane type-1" evidence="9">
    <location>
        <begin position="76"/>
        <end position="288"/>
    </location>
</feature>
<dbReference type="GO" id="GO:0005886">
    <property type="term" value="C:plasma membrane"/>
    <property type="evidence" value="ECO:0007669"/>
    <property type="project" value="UniProtKB-SubCell"/>
</dbReference>